<evidence type="ECO:0000313" key="1">
    <source>
        <dbReference type="EMBL" id="KAF6155157.1"/>
    </source>
</evidence>
<reference evidence="1 2" key="1">
    <citation type="journal article" date="2020" name="IScience">
        <title>Genome Sequencing of the Endangered Kingdonia uniflora (Circaeasteraceae, Ranunculales) Reveals Potential Mechanisms of Evolutionary Specialization.</title>
        <authorList>
            <person name="Sun Y."/>
            <person name="Deng T."/>
            <person name="Zhang A."/>
            <person name="Moore M.J."/>
            <person name="Landis J.B."/>
            <person name="Lin N."/>
            <person name="Zhang H."/>
            <person name="Zhang X."/>
            <person name="Huang J."/>
            <person name="Zhang X."/>
            <person name="Sun H."/>
            <person name="Wang H."/>
        </authorList>
    </citation>
    <scope>NUCLEOTIDE SEQUENCE [LARGE SCALE GENOMIC DNA]</scope>
    <source>
        <strain evidence="1">TB1705</strain>
        <tissue evidence="1">Leaf</tissue>
    </source>
</reference>
<dbReference type="Proteomes" id="UP000541444">
    <property type="component" value="Unassembled WGS sequence"/>
</dbReference>
<protein>
    <submittedName>
        <fullName evidence="1">Uncharacterized protein</fullName>
    </submittedName>
</protein>
<organism evidence="1 2">
    <name type="scientific">Kingdonia uniflora</name>
    <dbReference type="NCBI Taxonomy" id="39325"/>
    <lineage>
        <taxon>Eukaryota</taxon>
        <taxon>Viridiplantae</taxon>
        <taxon>Streptophyta</taxon>
        <taxon>Embryophyta</taxon>
        <taxon>Tracheophyta</taxon>
        <taxon>Spermatophyta</taxon>
        <taxon>Magnoliopsida</taxon>
        <taxon>Ranunculales</taxon>
        <taxon>Circaeasteraceae</taxon>
        <taxon>Kingdonia</taxon>
    </lineage>
</organism>
<evidence type="ECO:0000313" key="2">
    <source>
        <dbReference type="Proteomes" id="UP000541444"/>
    </source>
</evidence>
<dbReference type="AlphaFoldDB" id="A0A7J7MJW4"/>
<proteinExistence type="predicted"/>
<accession>A0A7J7MJW4</accession>
<name>A0A7J7MJW4_9MAGN</name>
<comment type="caution">
    <text evidence="1">The sequence shown here is derived from an EMBL/GenBank/DDBJ whole genome shotgun (WGS) entry which is preliminary data.</text>
</comment>
<sequence>KKHKRSIKNPKITLTKTILHTFFLKPFNLLSSLISHLSNQEVLPLSPSNLKRITPSTFFLIKTNTLQGLP</sequence>
<gene>
    <name evidence="1" type="ORF">GIB67_019683</name>
</gene>
<feature type="non-terminal residue" evidence="1">
    <location>
        <position position="1"/>
    </location>
</feature>
<keyword evidence="2" id="KW-1185">Reference proteome</keyword>
<dbReference type="EMBL" id="JACGCM010001428">
    <property type="protein sequence ID" value="KAF6155157.1"/>
    <property type="molecule type" value="Genomic_DNA"/>
</dbReference>